<dbReference type="EMBL" id="JAUHQA010000001">
    <property type="protein sequence ID" value="MDN4479752.1"/>
    <property type="molecule type" value="Genomic_DNA"/>
</dbReference>
<gene>
    <name evidence="5" type="ORF">QQX02_02265</name>
</gene>
<dbReference type="Gene3D" id="3.30.750.70">
    <property type="entry name" value="4-hydroxybutyrate coenzyme like domains"/>
    <property type="match status" value="1"/>
</dbReference>
<dbReference type="InterPro" id="IPR036388">
    <property type="entry name" value="WH-like_DNA-bd_sf"/>
</dbReference>
<dbReference type="SUPFAM" id="SSF100950">
    <property type="entry name" value="NagB/RpiA/CoA transferase-like"/>
    <property type="match status" value="1"/>
</dbReference>
<dbReference type="PANTHER" id="PTHR30363:SF44">
    <property type="entry name" value="AGA OPERON TRANSCRIPTIONAL REPRESSOR-RELATED"/>
    <property type="match status" value="1"/>
</dbReference>
<dbReference type="PRINTS" id="PR00037">
    <property type="entry name" value="HTHLACR"/>
</dbReference>
<accession>A0ABT8GE97</accession>
<evidence type="ECO:0000313" key="6">
    <source>
        <dbReference type="Proteomes" id="UP001172708"/>
    </source>
</evidence>
<reference evidence="5" key="1">
    <citation type="submission" date="2023-06" db="EMBL/GenBank/DDBJ databases">
        <title>Egi l300058.</title>
        <authorList>
            <person name="Gao L."/>
            <person name="Fang B.-Z."/>
            <person name="Li W.-J."/>
        </authorList>
    </citation>
    <scope>NUCLEOTIDE SEQUENCE</scope>
    <source>
        <strain evidence="5">EGI L300058</strain>
    </source>
</reference>
<dbReference type="SMART" id="SM00420">
    <property type="entry name" value="HTH_DEOR"/>
    <property type="match status" value="1"/>
</dbReference>
<feature type="domain" description="HTH deoR-type" evidence="4">
    <location>
        <begin position="19"/>
        <end position="74"/>
    </location>
</feature>
<dbReference type="InterPro" id="IPR018356">
    <property type="entry name" value="Tscrpt_reg_HTH_DeoR_CS"/>
</dbReference>
<dbReference type="Proteomes" id="UP001172708">
    <property type="component" value="Unassembled WGS sequence"/>
</dbReference>
<sequence length="275" mass="29100">MTRADSAHRPRTDAGRRLPAGRKADLVDAITDAGQVTVAELAEKFAVSPDTIRRDLDRLDADGLVIRTHGGAVSPQSGAKPETALDLRKQVQMAAKETIGELAAGLVDDGDTIMINGGTTALALARHLADHRSLTIATNNLLLSTEIDPECIRNLYVFGGTVRTHDHVSIGPVHLGGLAGGVDLDVRCRLSLIAVGGVNTASFSTSNVAEATMMRDMMEAGDTVAVMIDSSKFNRKLFAQFAPLAMADYVITDQMPGTEYMNAFAAAGVEVICPE</sequence>
<keyword evidence="6" id="KW-1185">Reference proteome</keyword>
<dbReference type="Gene3D" id="1.10.10.10">
    <property type="entry name" value="Winged helix-like DNA-binding domain superfamily/Winged helix DNA-binding domain"/>
    <property type="match status" value="1"/>
</dbReference>
<dbReference type="InterPro" id="IPR050313">
    <property type="entry name" value="Carb_Metab_HTH_regulators"/>
</dbReference>
<dbReference type="RefSeq" id="WP_301140952.1">
    <property type="nucleotide sequence ID" value="NZ_JAUHQA010000001.1"/>
</dbReference>
<evidence type="ECO:0000256" key="3">
    <source>
        <dbReference type="ARBA" id="ARBA00023163"/>
    </source>
</evidence>
<keyword evidence="1" id="KW-0805">Transcription regulation</keyword>
<dbReference type="InterPro" id="IPR036390">
    <property type="entry name" value="WH_DNA-bd_sf"/>
</dbReference>
<proteinExistence type="predicted"/>
<name>A0ABT8GE97_9MICO</name>
<dbReference type="Pfam" id="PF00455">
    <property type="entry name" value="DeoRC"/>
    <property type="match status" value="1"/>
</dbReference>
<dbReference type="PROSITE" id="PS00894">
    <property type="entry name" value="HTH_DEOR_1"/>
    <property type="match status" value="1"/>
</dbReference>
<evidence type="ECO:0000313" key="5">
    <source>
        <dbReference type="EMBL" id="MDN4479752.1"/>
    </source>
</evidence>
<evidence type="ECO:0000256" key="1">
    <source>
        <dbReference type="ARBA" id="ARBA00023015"/>
    </source>
</evidence>
<dbReference type="Pfam" id="PF08220">
    <property type="entry name" value="HTH_DeoR"/>
    <property type="match status" value="1"/>
</dbReference>
<keyword evidence="2 5" id="KW-0238">DNA-binding</keyword>
<dbReference type="InterPro" id="IPR014036">
    <property type="entry name" value="DeoR-like_C"/>
</dbReference>
<dbReference type="PROSITE" id="PS51000">
    <property type="entry name" value="HTH_DEOR_2"/>
    <property type="match status" value="1"/>
</dbReference>
<evidence type="ECO:0000256" key="2">
    <source>
        <dbReference type="ARBA" id="ARBA00023125"/>
    </source>
</evidence>
<keyword evidence="3" id="KW-0804">Transcription</keyword>
<dbReference type="PANTHER" id="PTHR30363">
    <property type="entry name" value="HTH-TYPE TRANSCRIPTIONAL REGULATOR SRLR-RELATED"/>
    <property type="match status" value="1"/>
</dbReference>
<dbReference type="InterPro" id="IPR001034">
    <property type="entry name" value="DeoR_HTH"/>
</dbReference>
<dbReference type="SUPFAM" id="SSF46785">
    <property type="entry name" value="Winged helix' DNA-binding domain"/>
    <property type="match status" value="1"/>
</dbReference>
<evidence type="ECO:0000259" key="4">
    <source>
        <dbReference type="PROSITE" id="PS51000"/>
    </source>
</evidence>
<comment type="caution">
    <text evidence="5">The sequence shown here is derived from an EMBL/GenBank/DDBJ whole genome shotgun (WGS) entry which is preliminary data.</text>
</comment>
<protein>
    <submittedName>
        <fullName evidence="5">DeoR/GlpR family DNA-binding transcription regulator</fullName>
    </submittedName>
</protein>
<organism evidence="5 6">
    <name type="scientific">Demequina muriae</name>
    <dbReference type="NCBI Taxonomy" id="3051664"/>
    <lineage>
        <taxon>Bacteria</taxon>
        <taxon>Bacillati</taxon>
        <taxon>Actinomycetota</taxon>
        <taxon>Actinomycetes</taxon>
        <taxon>Micrococcales</taxon>
        <taxon>Demequinaceae</taxon>
        <taxon>Demequina</taxon>
    </lineage>
</organism>
<dbReference type="SMART" id="SM01134">
    <property type="entry name" value="DeoRC"/>
    <property type="match status" value="1"/>
</dbReference>
<dbReference type="GO" id="GO:0003677">
    <property type="term" value="F:DNA binding"/>
    <property type="evidence" value="ECO:0007669"/>
    <property type="project" value="UniProtKB-KW"/>
</dbReference>
<dbReference type="InterPro" id="IPR037171">
    <property type="entry name" value="NagB/RpiA_transferase-like"/>
</dbReference>